<dbReference type="SUPFAM" id="SSF57501">
    <property type="entry name" value="Cystine-knot cytokines"/>
    <property type="match status" value="1"/>
</dbReference>
<dbReference type="Pfam" id="PF06083">
    <property type="entry name" value="IL17"/>
    <property type="match status" value="1"/>
</dbReference>
<keyword evidence="4" id="KW-0964">Secreted</keyword>
<dbReference type="GO" id="GO:0005615">
    <property type="term" value="C:extracellular space"/>
    <property type="evidence" value="ECO:0007669"/>
    <property type="project" value="UniProtKB-KW"/>
</dbReference>
<dbReference type="GO" id="GO:0006954">
    <property type="term" value="P:inflammatory response"/>
    <property type="evidence" value="ECO:0007669"/>
    <property type="project" value="InterPro"/>
</dbReference>
<evidence type="ECO:0000256" key="6">
    <source>
        <dbReference type="SAM" id="MobiDB-lite"/>
    </source>
</evidence>
<dbReference type="FunCoup" id="G3VTK4">
    <property type="interactions" value="407"/>
</dbReference>
<dbReference type="AlphaFoldDB" id="G3VTK4"/>
<keyword evidence="8" id="KW-1185">Reference proteome</keyword>
<reference evidence="7" key="3">
    <citation type="submission" date="2025-09" db="UniProtKB">
        <authorList>
            <consortium name="Ensembl"/>
        </authorList>
    </citation>
    <scope>IDENTIFICATION</scope>
</reference>
<evidence type="ECO:0000256" key="5">
    <source>
        <dbReference type="ARBA" id="ARBA00022729"/>
    </source>
</evidence>
<proteinExistence type="inferred from homology"/>
<dbReference type="Ensembl" id="ENSSHAT00000006565.2">
    <property type="protein sequence ID" value="ENSSHAP00000006509.2"/>
    <property type="gene ID" value="ENSSHAG00000005664.2"/>
</dbReference>
<dbReference type="InterPro" id="IPR010345">
    <property type="entry name" value="IL-17_fam"/>
</dbReference>
<evidence type="ECO:0000256" key="3">
    <source>
        <dbReference type="ARBA" id="ARBA00022514"/>
    </source>
</evidence>
<keyword evidence="5" id="KW-0732">Signal</keyword>
<dbReference type="InParanoid" id="G3VTK4"/>
<sequence length="203" mass="22463">MTLKLGSPSVLDAGGKSTSPLVDEDVLPSREAPNLHQTSRCYPPEELSHGHLPLHLMGKAARSARSLPAALVAGLEVGDLAGGRRRRQLQESRCTALQLENVYEAEFHQRSLSPWRYRIDMDENRYPPKLAFAECLCKGCIDMKSGRETSSLNSILLEQRVMVLRRKPCALKGDAQVTPGAFTFQIEYINVPVGCTCVLPRFS</sequence>
<dbReference type="HOGENOM" id="CLU_121730_0_0_1"/>
<reference evidence="7" key="2">
    <citation type="submission" date="2025-08" db="UniProtKB">
        <authorList>
            <consortium name="Ensembl"/>
        </authorList>
    </citation>
    <scope>IDENTIFICATION</scope>
</reference>
<dbReference type="InterPro" id="IPR029034">
    <property type="entry name" value="Cystine-knot_cytokine"/>
</dbReference>
<evidence type="ECO:0000256" key="4">
    <source>
        <dbReference type="ARBA" id="ARBA00022525"/>
    </source>
</evidence>
<organism evidence="7 8">
    <name type="scientific">Sarcophilus harrisii</name>
    <name type="common">Tasmanian devil</name>
    <name type="synonym">Sarcophilus laniarius</name>
    <dbReference type="NCBI Taxonomy" id="9305"/>
    <lineage>
        <taxon>Eukaryota</taxon>
        <taxon>Metazoa</taxon>
        <taxon>Chordata</taxon>
        <taxon>Craniata</taxon>
        <taxon>Vertebrata</taxon>
        <taxon>Euteleostomi</taxon>
        <taxon>Mammalia</taxon>
        <taxon>Metatheria</taxon>
        <taxon>Dasyuromorphia</taxon>
        <taxon>Dasyuridae</taxon>
        <taxon>Sarcophilus</taxon>
    </lineage>
</organism>
<dbReference type="PRINTS" id="PR01932">
    <property type="entry name" value="INTRLEUKIN17"/>
</dbReference>
<comment type="subcellular location">
    <subcellularLocation>
        <location evidence="1">Secreted</location>
    </subcellularLocation>
</comment>
<dbReference type="GeneTree" id="ENSGT00940000161887"/>
<evidence type="ECO:0000313" key="8">
    <source>
        <dbReference type="Proteomes" id="UP000007648"/>
    </source>
</evidence>
<evidence type="ECO:0008006" key="9">
    <source>
        <dbReference type="Google" id="ProtNLM"/>
    </source>
</evidence>
<evidence type="ECO:0000256" key="2">
    <source>
        <dbReference type="ARBA" id="ARBA00007236"/>
    </source>
</evidence>
<comment type="similarity">
    <text evidence="2">Belongs to the IL-17 family.</text>
</comment>
<dbReference type="Proteomes" id="UP000007648">
    <property type="component" value="Unassembled WGS sequence"/>
</dbReference>
<reference evidence="7 8" key="1">
    <citation type="journal article" date="2011" name="Proc. Natl. Acad. Sci. U.S.A.">
        <title>Genetic diversity and population structure of the endangered marsupial Sarcophilus harrisii (Tasmanian devil).</title>
        <authorList>
            <person name="Miller W."/>
            <person name="Hayes V.M."/>
            <person name="Ratan A."/>
            <person name="Petersen D.C."/>
            <person name="Wittekindt N.E."/>
            <person name="Miller J."/>
            <person name="Walenz B."/>
            <person name="Knight J."/>
            <person name="Qi J."/>
            <person name="Zhao F."/>
            <person name="Wang Q."/>
            <person name="Bedoya-Reina O.C."/>
            <person name="Katiyar N."/>
            <person name="Tomsho L.P."/>
            <person name="Kasson L.M."/>
            <person name="Hardie R.A."/>
            <person name="Woodbridge P."/>
            <person name="Tindall E.A."/>
            <person name="Bertelsen M.F."/>
            <person name="Dixon D."/>
            <person name="Pyecroft S."/>
            <person name="Helgen K.M."/>
            <person name="Lesk A.M."/>
            <person name="Pringle T.H."/>
            <person name="Patterson N."/>
            <person name="Zhang Y."/>
            <person name="Kreiss A."/>
            <person name="Woods G.M."/>
            <person name="Jones M.E."/>
            <person name="Schuster S.C."/>
        </authorList>
    </citation>
    <scope>NUCLEOTIDE SEQUENCE [LARGE SCALE GENOMIC DNA]</scope>
</reference>
<accession>G3VTK4</accession>
<evidence type="ECO:0000313" key="7">
    <source>
        <dbReference type="Ensembl" id="ENSSHAP00000006509.2"/>
    </source>
</evidence>
<dbReference type="Gene3D" id="2.10.90.10">
    <property type="entry name" value="Cystine-knot cytokines"/>
    <property type="match status" value="1"/>
</dbReference>
<protein>
    <recommendedName>
        <fullName evidence="9">Interleukin 17C</fullName>
    </recommendedName>
</protein>
<dbReference type="GO" id="GO:0005125">
    <property type="term" value="F:cytokine activity"/>
    <property type="evidence" value="ECO:0007669"/>
    <property type="project" value="UniProtKB-KW"/>
</dbReference>
<evidence type="ECO:0000256" key="1">
    <source>
        <dbReference type="ARBA" id="ARBA00004613"/>
    </source>
</evidence>
<keyword evidence="3" id="KW-0202">Cytokine</keyword>
<name>G3VTK4_SARHA</name>
<feature type="region of interest" description="Disordered" evidence="6">
    <location>
        <begin position="1"/>
        <end position="44"/>
    </location>
</feature>
<dbReference type="InterPro" id="IPR020440">
    <property type="entry name" value="IL-17_chr"/>
</dbReference>